<name>A0ABQ6IL06_9MICO</name>
<dbReference type="RefSeq" id="WP_348523691.1">
    <property type="nucleotide sequence ID" value="NZ_BSUN01000001.1"/>
</dbReference>
<reference evidence="3" key="1">
    <citation type="journal article" date="2019" name="Int. J. Syst. Evol. Microbiol.">
        <title>The Global Catalogue of Microorganisms (GCM) 10K type strain sequencing project: providing services to taxonomists for standard genome sequencing and annotation.</title>
        <authorList>
            <consortium name="The Broad Institute Genomics Platform"/>
            <consortium name="The Broad Institute Genome Sequencing Center for Infectious Disease"/>
            <person name="Wu L."/>
            <person name="Ma J."/>
        </authorList>
    </citation>
    <scope>NUCLEOTIDE SEQUENCE [LARGE SCALE GENOMIC DNA]</scope>
    <source>
        <strain evidence="3">NBRC 112299</strain>
    </source>
</reference>
<dbReference type="SUPFAM" id="SSF51445">
    <property type="entry name" value="(Trans)glycosidases"/>
    <property type="match status" value="1"/>
</dbReference>
<accession>A0ABQ6IL06</accession>
<dbReference type="Pfam" id="PF00128">
    <property type="entry name" value="Alpha-amylase"/>
    <property type="match status" value="1"/>
</dbReference>
<dbReference type="InterPro" id="IPR006047">
    <property type="entry name" value="GH13_cat_dom"/>
</dbReference>
<evidence type="ECO:0000259" key="1">
    <source>
        <dbReference type="SMART" id="SM00642"/>
    </source>
</evidence>
<keyword evidence="3" id="KW-1185">Reference proteome</keyword>
<dbReference type="EMBL" id="BSUN01000001">
    <property type="protein sequence ID" value="GMA37402.1"/>
    <property type="molecule type" value="Genomic_DNA"/>
</dbReference>
<gene>
    <name evidence="2" type="ORF">GCM10025876_36060</name>
</gene>
<dbReference type="InterPro" id="IPR006048">
    <property type="entry name" value="A-amylase/branching_C"/>
</dbReference>
<feature type="domain" description="Glycosyl hydrolase family 13 catalytic" evidence="1">
    <location>
        <begin position="2"/>
        <end position="264"/>
    </location>
</feature>
<dbReference type="PANTHER" id="PTHR10357">
    <property type="entry name" value="ALPHA-AMYLASE FAMILY MEMBER"/>
    <property type="match status" value="1"/>
</dbReference>
<dbReference type="Proteomes" id="UP001157125">
    <property type="component" value="Unassembled WGS sequence"/>
</dbReference>
<dbReference type="Pfam" id="PF02806">
    <property type="entry name" value="Alpha-amylase_C"/>
    <property type="match status" value="1"/>
</dbReference>
<proteinExistence type="predicted"/>
<protein>
    <recommendedName>
        <fullName evidence="1">Glycosyl hydrolase family 13 catalytic domain-containing protein</fullName>
    </recommendedName>
</protein>
<comment type="caution">
    <text evidence="2">The sequence shown here is derived from an EMBL/GenBank/DDBJ whole genome shotgun (WGS) entry which is preliminary data.</text>
</comment>
<dbReference type="SMART" id="SM00642">
    <property type="entry name" value="Aamy"/>
    <property type="match status" value="1"/>
</dbReference>
<evidence type="ECO:0000313" key="3">
    <source>
        <dbReference type="Proteomes" id="UP001157125"/>
    </source>
</evidence>
<sequence length="423" mass="45693">MYHHRGDTTFAGEDSQYGDFYGLDDLFTENPAVVDGMVDIYSTWIEDFGIDGFRIDTMKHVDDAFWQRFGPEVLAAAHVAGKDEFMMFGEVFDTSRAVTSHYTTTASMQAILDFPFQEAARAYASQSGSAAALADFFAADDWYTDADSNAYQLPTFLGNHDMGRFGSFLVADNPGAADAELVQRDILAHSLLMLSRGNPVIYYGDEQGFTGDGGDKEARQTLFASQVEDYLADDLLGTDATLATDSYDTSHPVYEAVAALASLVDDHPALRDGVHQTRFASDGAGVYAFSRMDADDQREYVVAVNNATEAVTAEIPTWAAKRQYKAIHGATGSVRTDADATLTVTVPALSAVVYESAGRVSPAKGAPAVTLTGAAPAAEDPGRLQVTAEVDGDAYAEVTFWARVDDGAWEPSRHRRQRALPGL</sequence>
<organism evidence="2 3">
    <name type="scientific">Demequina litorisediminis</name>
    <dbReference type="NCBI Taxonomy" id="1849022"/>
    <lineage>
        <taxon>Bacteria</taxon>
        <taxon>Bacillati</taxon>
        <taxon>Actinomycetota</taxon>
        <taxon>Actinomycetes</taxon>
        <taxon>Micrococcales</taxon>
        <taxon>Demequinaceae</taxon>
        <taxon>Demequina</taxon>
    </lineage>
</organism>
<evidence type="ECO:0000313" key="2">
    <source>
        <dbReference type="EMBL" id="GMA37402.1"/>
    </source>
</evidence>
<dbReference type="Gene3D" id="3.20.20.80">
    <property type="entry name" value="Glycosidases"/>
    <property type="match status" value="1"/>
</dbReference>
<dbReference type="SUPFAM" id="SSF51011">
    <property type="entry name" value="Glycosyl hydrolase domain"/>
    <property type="match status" value="1"/>
</dbReference>
<dbReference type="InterPro" id="IPR017853">
    <property type="entry name" value="GH"/>
</dbReference>
<dbReference type="InterPro" id="IPR013780">
    <property type="entry name" value="Glyco_hydro_b"/>
</dbReference>
<dbReference type="Gene3D" id="2.60.40.1180">
    <property type="entry name" value="Golgi alpha-mannosidase II"/>
    <property type="match status" value="1"/>
</dbReference>
<dbReference type="PANTHER" id="PTHR10357:SF209">
    <property type="entry name" value="PERIPLASMIC ALPHA-AMYLASE"/>
    <property type="match status" value="1"/>
</dbReference>